<organism evidence="4 5">
    <name type="scientific">Streptococcus criceti HS-6</name>
    <dbReference type="NCBI Taxonomy" id="873449"/>
    <lineage>
        <taxon>Bacteria</taxon>
        <taxon>Bacillati</taxon>
        <taxon>Bacillota</taxon>
        <taxon>Bacilli</taxon>
        <taxon>Lactobacillales</taxon>
        <taxon>Streptococcaceae</taxon>
        <taxon>Streptococcus</taxon>
    </lineage>
</organism>
<dbReference type="EMBL" id="AEUV02000002">
    <property type="protein sequence ID" value="EHI75383.1"/>
    <property type="molecule type" value="Genomic_DNA"/>
</dbReference>
<dbReference type="InterPro" id="IPR029044">
    <property type="entry name" value="Nucleotide-diphossugar_trans"/>
</dbReference>
<proteinExistence type="predicted"/>
<dbReference type="STRING" id="873449.STRCR_2077"/>
<accession>G5JRZ8</accession>
<dbReference type="OrthoDB" id="5672604at2"/>
<dbReference type="Pfam" id="PF01501">
    <property type="entry name" value="Glyco_transf_8"/>
    <property type="match status" value="1"/>
</dbReference>
<dbReference type="PANTHER" id="PTHR13778">
    <property type="entry name" value="GLYCOSYLTRANSFERASE 8 DOMAIN-CONTAINING PROTEIN"/>
    <property type="match status" value="1"/>
</dbReference>
<keyword evidence="3" id="KW-0479">Metal-binding</keyword>
<protein>
    <submittedName>
        <fullName evidence="4">Glycosyltransferase, family 8</fullName>
    </submittedName>
</protein>
<dbReference type="InterPro" id="IPR002495">
    <property type="entry name" value="Glyco_trans_8"/>
</dbReference>
<dbReference type="AlphaFoldDB" id="G5JRZ8"/>
<dbReference type="GO" id="GO:0046872">
    <property type="term" value="F:metal ion binding"/>
    <property type="evidence" value="ECO:0007669"/>
    <property type="project" value="UniProtKB-KW"/>
</dbReference>
<evidence type="ECO:0000313" key="5">
    <source>
        <dbReference type="Proteomes" id="UP000004322"/>
    </source>
</evidence>
<dbReference type="Proteomes" id="UP000004322">
    <property type="component" value="Unassembled WGS sequence"/>
</dbReference>
<keyword evidence="5" id="KW-1185">Reference proteome</keyword>
<dbReference type="CDD" id="cd04194">
    <property type="entry name" value="GT8_A4GalT_like"/>
    <property type="match status" value="1"/>
</dbReference>
<dbReference type="SUPFAM" id="SSF53448">
    <property type="entry name" value="Nucleotide-diphospho-sugar transferases"/>
    <property type="match status" value="1"/>
</dbReference>
<sequence length="273" mass="32212">MSSINLLFSIDNGYLDQLKVMLYSISLQMPQQQVAVYVLQKNLLKKTVELQTFLEKLGMTYHPVIIGENAFPHAPTTERYPDTIYYRLLAHEYLPEDVEQILYLDADMLCLNSFEELYQLDMGDNLYAAASHNTDQGLMDQVNKVRLQNFQAESYFNSGLLLLNLPKIRQAVKRDDILKYIEHNRQLLVLPDQDVLNGLYGHRILQIPDQIYNFDARYSWLYLVRSHNLWDLDWVINHTVFLHFCGREKPWRVDYHGRFSGLYKFLQKEALKL</sequence>
<dbReference type="InterPro" id="IPR050748">
    <property type="entry name" value="Glycosyltrans_8_dom-fam"/>
</dbReference>
<dbReference type="GO" id="GO:0016757">
    <property type="term" value="F:glycosyltransferase activity"/>
    <property type="evidence" value="ECO:0007669"/>
    <property type="project" value="UniProtKB-KW"/>
</dbReference>
<reference evidence="4" key="1">
    <citation type="submission" date="2011-07" db="EMBL/GenBank/DDBJ databases">
        <authorList>
            <person name="Stanhope M.J."/>
            <person name="Durkin A.S."/>
            <person name="Hostetler J."/>
            <person name="Kim M."/>
            <person name="Radune D."/>
            <person name="Singh I."/>
            <person name="Town C.D."/>
        </authorList>
    </citation>
    <scope>NUCLEOTIDE SEQUENCE [LARGE SCALE GENOMIC DNA]</scope>
    <source>
        <strain evidence="4">HS-6</strain>
    </source>
</reference>
<evidence type="ECO:0000256" key="1">
    <source>
        <dbReference type="ARBA" id="ARBA00022676"/>
    </source>
</evidence>
<dbReference type="eggNOG" id="COG1442">
    <property type="taxonomic scope" value="Bacteria"/>
</dbReference>
<comment type="caution">
    <text evidence="4">The sequence shown here is derived from an EMBL/GenBank/DDBJ whole genome shotgun (WGS) entry which is preliminary data.</text>
</comment>
<keyword evidence="1" id="KW-0328">Glycosyltransferase</keyword>
<keyword evidence="2" id="KW-0808">Transferase</keyword>
<evidence type="ECO:0000313" key="4">
    <source>
        <dbReference type="EMBL" id="EHI75383.1"/>
    </source>
</evidence>
<evidence type="ECO:0000256" key="2">
    <source>
        <dbReference type="ARBA" id="ARBA00022679"/>
    </source>
</evidence>
<evidence type="ECO:0000256" key="3">
    <source>
        <dbReference type="ARBA" id="ARBA00022723"/>
    </source>
</evidence>
<dbReference type="Gene3D" id="3.90.550.10">
    <property type="entry name" value="Spore Coat Polysaccharide Biosynthesis Protein SpsA, Chain A"/>
    <property type="match status" value="1"/>
</dbReference>
<name>G5JRZ8_STRCG</name>
<gene>
    <name evidence="4" type="ORF">STRCR_2077</name>
</gene>
<dbReference type="PANTHER" id="PTHR13778:SF47">
    <property type="entry name" value="LIPOPOLYSACCHARIDE 1,3-GALACTOSYLTRANSFERASE"/>
    <property type="match status" value="1"/>
</dbReference>